<dbReference type="GO" id="GO:0015658">
    <property type="term" value="F:branched-chain amino acid transmembrane transporter activity"/>
    <property type="evidence" value="ECO:0007669"/>
    <property type="project" value="TreeGrafter"/>
</dbReference>
<evidence type="ECO:0000313" key="5">
    <source>
        <dbReference type="Proteomes" id="UP000320055"/>
    </source>
</evidence>
<keyword evidence="2" id="KW-0813">Transport</keyword>
<gene>
    <name evidence="4" type="ORF">H1P_270005</name>
</gene>
<dbReference type="Proteomes" id="UP000320055">
    <property type="component" value="Unassembled WGS sequence"/>
</dbReference>
<dbReference type="GO" id="GO:0015807">
    <property type="term" value="P:L-amino acid transport"/>
    <property type="evidence" value="ECO:0007669"/>
    <property type="project" value="TreeGrafter"/>
</dbReference>
<dbReference type="GO" id="GO:0005524">
    <property type="term" value="F:ATP binding"/>
    <property type="evidence" value="ECO:0007669"/>
    <property type="project" value="UniProtKB-KW"/>
</dbReference>
<dbReference type="PANTHER" id="PTHR43820">
    <property type="entry name" value="HIGH-AFFINITY BRANCHED-CHAIN AMINO ACID TRANSPORT ATP-BINDING PROTEIN LIVF"/>
    <property type="match status" value="1"/>
</dbReference>
<dbReference type="InterPro" id="IPR027417">
    <property type="entry name" value="P-loop_NTPase"/>
</dbReference>
<keyword evidence="4" id="KW-0067">ATP-binding</keyword>
<dbReference type="PANTHER" id="PTHR43820:SF4">
    <property type="entry name" value="HIGH-AFFINITY BRANCHED-CHAIN AMINO ACID TRANSPORT ATP-BINDING PROTEIN LIVF"/>
    <property type="match status" value="1"/>
</dbReference>
<dbReference type="SUPFAM" id="SSF52540">
    <property type="entry name" value="P-loop containing nucleoside triphosphate hydrolases"/>
    <property type="match status" value="1"/>
</dbReference>
<evidence type="ECO:0000256" key="3">
    <source>
        <dbReference type="ARBA" id="ARBA00022970"/>
    </source>
</evidence>
<evidence type="ECO:0000313" key="4">
    <source>
        <dbReference type="EMBL" id="VEP14512.1"/>
    </source>
</evidence>
<dbReference type="Gene3D" id="3.40.50.300">
    <property type="entry name" value="P-loop containing nucleotide triphosphate hydrolases"/>
    <property type="match status" value="1"/>
</dbReference>
<dbReference type="InterPro" id="IPR052156">
    <property type="entry name" value="BCAA_Transport_ATP-bd_LivF"/>
</dbReference>
<name>A0A563VSR7_9CYAN</name>
<protein>
    <submittedName>
        <fullName evidence="4">High-affinity branched-chain amino acid transport ATP-binding protein BraG</fullName>
    </submittedName>
</protein>
<evidence type="ECO:0000256" key="1">
    <source>
        <dbReference type="ARBA" id="ARBA00005417"/>
    </source>
</evidence>
<sequence length="64" mass="6978">MARLQIVLLDEPSLGLLPQLVASLYETLASLCDEGISILLVDQMAQLAFSVAHHLYVLETGKII</sequence>
<dbReference type="RefSeq" id="WP_222426944.1">
    <property type="nucleotide sequence ID" value="NZ_LR213787.1"/>
</dbReference>
<proteinExistence type="inferred from homology"/>
<accession>A0A563VSR7</accession>
<keyword evidence="4" id="KW-0547">Nucleotide-binding</keyword>
<keyword evidence="5" id="KW-1185">Reference proteome</keyword>
<dbReference type="AlphaFoldDB" id="A0A563VSR7"/>
<reference evidence="4 5" key="1">
    <citation type="submission" date="2019-01" db="EMBL/GenBank/DDBJ databases">
        <authorList>
            <person name="Brito A."/>
        </authorList>
    </citation>
    <scope>NUCLEOTIDE SEQUENCE [LARGE SCALE GENOMIC DNA]</scope>
    <source>
        <strain evidence="4">1</strain>
    </source>
</reference>
<keyword evidence="3" id="KW-0029">Amino-acid transport</keyword>
<dbReference type="EMBL" id="CAACVJ010000190">
    <property type="protein sequence ID" value="VEP14512.1"/>
    <property type="molecule type" value="Genomic_DNA"/>
</dbReference>
<comment type="similarity">
    <text evidence="1">Belongs to the ABC transporter superfamily.</text>
</comment>
<evidence type="ECO:0000256" key="2">
    <source>
        <dbReference type="ARBA" id="ARBA00022448"/>
    </source>
</evidence>
<organism evidence="4 5">
    <name type="scientific">Hyella patelloides LEGE 07179</name>
    <dbReference type="NCBI Taxonomy" id="945734"/>
    <lineage>
        <taxon>Bacteria</taxon>
        <taxon>Bacillati</taxon>
        <taxon>Cyanobacteriota</taxon>
        <taxon>Cyanophyceae</taxon>
        <taxon>Pleurocapsales</taxon>
        <taxon>Hyellaceae</taxon>
        <taxon>Hyella</taxon>
    </lineage>
</organism>